<name>A0A849BKP7_9ACTN</name>
<dbReference type="Proteomes" id="UP000555552">
    <property type="component" value="Unassembled WGS sequence"/>
</dbReference>
<evidence type="ECO:0000313" key="2">
    <source>
        <dbReference type="EMBL" id="NNH21873.1"/>
    </source>
</evidence>
<feature type="region of interest" description="Disordered" evidence="1">
    <location>
        <begin position="245"/>
        <end position="268"/>
    </location>
</feature>
<protein>
    <submittedName>
        <fullName evidence="2">Uncharacterized protein</fullName>
    </submittedName>
</protein>
<reference evidence="2 3" key="1">
    <citation type="submission" date="2020-05" db="EMBL/GenBank/DDBJ databases">
        <title>MicrobeNet Type strains.</title>
        <authorList>
            <person name="Nicholson A.C."/>
        </authorList>
    </citation>
    <scope>NUCLEOTIDE SEQUENCE [LARGE SCALE GENOMIC DNA]</scope>
    <source>
        <strain evidence="2 3">JCM 14547</strain>
    </source>
</reference>
<dbReference type="RefSeq" id="WP_171201730.1">
    <property type="nucleotide sequence ID" value="NZ_BAAANP010000015.1"/>
</dbReference>
<proteinExistence type="predicted"/>
<dbReference type="EMBL" id="JABEMA010000010">
    <property type="protein sequence ID" value="NNH21873.1"/>
    <property type="molecule type" value="Genomic_DNA"/>
</dbReference>
<evidence type="ECO:0000313" key="3">
    <source>
        <dbReference type="Proteomes" id="UP000555552"/>
    </source>
</evidence>
<keyword evidence="3" id="KW-1185">Reference proteome</keyword>
<sequence length="268" mass="29615">MARIRGWYEYDDDDLTPGNKREGGLHQNLFDAEGVLKANARFMPDATQPPNFDPYLWAMSSPTVDGAEETTLSEAEREQLRLLLQEVVLPLLIVAIQRGVPHAQRLWREKVRPAVRARVSAIARLLPRRRPRLGRGMSSTVLQGTVVEVMRAETASETKVEMTAAEAEARRLLAVALRQASDEQLKLLTRASIVADDDAADIARALDPLPTHDAAPLMAQLSDRPAALTADEALTAIHLLLDADRSEAPRRAESRSPRTRDPEGRGGR</sequence>
<accession>A0A849BKP7</accession>
<comment type="caution">
    <text evidence="2">The sequence shown here is derived from an EMBL/GenBank/DDBJ whole genome shotgun (WGS) entry which is preliminary data.</text>
</comment>
<dbReference type="AlphaFoldDB" id="A0A849BKP7"/>
<gene>
    <name evidence="2" type="ORF">HLB09_01985</name>
</gene>
<organism evidence="2 3">
    <name type="scientific">Pseudokineococcus marinus</name>
    <dbReference type="NCBI Taxonomy" id="351215"/>
    <lineage>
        <taxon>Bacteria</taxon>
        <taxon>Bacillati</taxon>
        <taxon>Actinomycetota</taxon>
        <taxon>Actinomycetes</taxon>
        <taxon>Kineosporiales</taxon>
        <taxon>Kineosporiaceae</taxon>
        <taxon>Pseudokineococcus</taxon>
    </lineage>
</organism>
<evidence type="ECO:0000256" key="1">
    <source>
        <dbReference type="SAM" id="MobiDB-lite"/>
    </source>
</evidence>